<evidence type="ECO:0000313" key="2">
    <source>
        <dbReference type="Proteomes" id="UP000284379"/>
    </source>
</evidence>
<organism evidence="1 2">
    <name type="scientific">Bacteroides nordii</name>
    <dbReference type="NCBI Taxonomy" id="291645"/>
    <lineage>
        <taxon>Bacteria</taxon>
        <taxon>Pseudomonadati</taxon>
        <taxon>Bacteroidota</taxon>
        <taxon>Bacteroidia</taxon>
        <taxon>Bacteroidales</taxon>
        <taxon>Bacteroidaceae</taxon>
        <taxon>Bacteroides</taxon>
    </lineage>
</organism>
<evidence type="ECO:0000313" key="1">
    <source>
        <dbReference type="EMBL" id="RHB37630.1"/>
    </source>
</evidence>
<name>A0A413VVI0_9BACE</name>
<dbReference type="GeneID" id="69500819"/>
<reference evidence="1 2" key="1">
    <citation type="submission" date="2018-08" db="EMBL/GenBank/DDBJ databases">
        <title>A genome reference for cultivated species of the human gut microbiota.</title>
        <authorList>
            <person name="Zou Y."/>
            <person name="Xue W."/>
            <person name="Luo G."/>
        </authorList>
    </citation>
    <scope>NUCLEOTIDE SEQUENCE [LARGE SCALE GENOMIC DNA]</scope>
    <source>
        <strain evidence="1 2">AM40-30BH</strain>
    </source>
</reference>
<sequence>MKQSLKYGIFLIFALLLHSAMMDVTKEIVIPDIHSYEECSVSQARPVRNAIEKIYHFYSVLSCEMGYSDLSHVPTDKNFIRLTARQCEYKGLIPPDCIYSSHQYTHNPADPIVFYIYGQRKILI</sequence>
<accession>A0A413VVI0</accession>
<protein>
    <submittedName>
        <fullName evidence="1">Uncharacterized protein</fullName>
    </submittedName>
</protein>
<dbReference type="AlphaFoldDB" id="A0A413VVI0"/>
<dbReference type="RefSeq" id="WP_002559334.1">
    <property type="nucleotide sequence ID" value="NZ_CABJFV010000002.1"/>
</dbReference>
<gene>
    <name evidence="1" type="ORF">DW888_03390</name>
</gene>
<proteinExistence type="predicted"/>
<dbReference type="EMBL" id="QSGO01000002">
    <property type="protein sequence ID" value="RHB37630.1"/>
    <property type="molecule type" value="Genomic_DNA"/>
</dbReference>
<dbReference type="Proteomes" id="UP000284379">
    <property type="component" value="Unassembled WGS sequence"/>
</dbReference>
<comment type="caution">
    <text evidence="1">The sequence shown here is derived from an EMBL/GenBank/DDBJ whole genome shotgun (WGS) entry which is preliminary data.</text>
</comment>